<name>A0ABW0M470_9BURK</name>
<evidence type="ECO:0000313" key="8">
    <source>
        <dbReference type="Proteomes" id="UP001596045"/>
    </source>
</evidence>
<keyword evidence="8" id="KW-1185">Reference proteome</keyword>
<proteinExistence type="inferred from homology"/>
<dbReference type="SUPFAM" id="SSF53850">
    <property type="entry name" value="Periplasmic binding protein-like II"/>
    <property type="match status" value="1"/>
</dbReference>
<evidence type="ECO:0000256" key="4">
    <source>
        <dbReference type="ARBA" id="ARBA00022764"/>
    </source>
</evidence>
<evidence type="ECO:0000256" key="6">
    <source>
        <dbReference type="SAM" id="SignalP"/>
    </source>
</evidence>
<feature type="chain" id="PRO_5046478332" description="Putrescine-binding periplasmic protein" evidence="6">
    <location>
        <begin position="22"/>
        <end position="355"/>
    </location>
</feature>
<reference evidence="8" key="1">
    <citation type="journal article" date="2019" name="Int. J. Syst. Evol. Microbiol.">
        <title>The Global Catalogue of Microorganisms (GCM) 10K type strain sequencing project: providing services to taxonomists for standard genome sequencing and annotation.</title>
        <authorList>
            <consortium name="The Broad Institute Genomics Platform"/>
            <consortium name="The Broad Institute Genome Sequencing Center for Infectious Disease"/>
            <person name="Wu L."/>
            <person name="Ma J."/>
        </authorList>
    </citation>
    <scope>NUCLEOTIDE SEQUENCE [LARGE SCALE GENOMIC DNA]</scope>
    <source>
        <strain evidence="8">JCM 17066</strain>
    </source>
</reference>
<protein>
    <recommendedName>
        <fullName evidence="5">Putrescine-binding periplasmic protein</fullName>
    </recommendedName>
</protein>
<keyword evidence="4 5" id="KW-0574">Periplasm</keyword>
<keyword evidence="2 5" id="KW-0813">Transport</keyword>
<dbReference type="PANTHER" id="PTHR30222">
    <property type="entry name" value="SPERMIDINE/PUTRESCINE-BINDING PERIPLASMIC PROTEIN"/>
    <property type="match status" value="1"/>
</dbReference>
<dbReference type="EMBL" id="JBHSMT010000008">
    <property type="protein sequence ID" value="MFC5472850.1"/>
    <property type="molecule type" value="Genomic_DNA"/>
</dbReference>
<dbReference type="Proteomes" id="UP001596045">
    <property type="component" value="Unassembled WGS sequence"/>
</dbReference>
<comment type="function">
    <text evidence="5">Required for the activity of the bacterial periplasmic transport system of putrescine.</text>
</comment>
<comment type="similarity">
    <text evidence="5">Belongs to the bacterial solute-binding protein PotD/PotF family.</text>
</comment>
<dbReference type="Gene3D" id="3.40.190.10">
    <property type="entry name" value="Periplasmic binding protein-like II"/>
    <property type="match status" value="2"/>
</dbReference>
<dbReference type="Pfam" id="PF13416">
    <property type="entry name" value="SBP_bac_8"/>
    <property type="match status" value="1"/>
</dbReference>
<dbReference type="PANTHER" id="PTHR30222:SF17">
    <property type="entry name" value="SPERMIDINE_PUTRESCINE-BINDING PERIPLASMIC PROTEIN"/>
    <property type="match status" value="1"/>
</dbReference>
<dbReference type="RefSeq" id="WP_378994716.1">
    <property type="nucleotide sequence ID" value="NZ_JBHSMT010000008.1"/>
</dbReference>
<comment type="caution">
    <text evidence="7">The sequence shown here is derived from an EMBL/GenBank/DDBJ whole genome shotgun (WGS) entry which is preliminary data.</text>
</comment>
<dbReference type="PIRSF" id="PIRSF019574">
    <property type="entry name" value="Periplasmic_polyamine_BP"/>
    <property type="match status" value="1"/>
</dbReference>
<evidence type="ECO:0000256" key="5">
    <source>
        <dbReference type="PIRNR" id="PIRNR019574"/>
    </source>
</evidence>
<dbReference type="PRINTS" id="PR00909">
    <property type="entry name" value="SPERMDNBNDNG"/>
</dbReference>
<feature type="signal peptide" evidence="6">
    <location>
        <begin position="1"/>
        <end position="21"/>
    </location>
</feature>
<gene>
    <name evidence="7" type="ORF">ACFPM8_02660</name>
</gene>
<evidence type="ECO:0000256" key="3">
    <source>
        <dbReference type="ARBA" id="ARBA00022729"/>
    </source>
</evidence>
<dbReference type="InterPro" id="IPR001188">
    <property type="entry name" value="Sperm_putr-bd"/>
</dbReference>
<keyword evidence="3 6" id="KW-0732">Signal</keyword>
<accession>A0ABW0M470</accession>
<comment type="subcellular location">
    <subcellularLocation>
        <location evidence="1 5">Periplasm</location>
    </subcellularLocation>
</comment>
<evidence type="ECO:0000256" key="2">
    <source>
        <dbReference type="ARBA" id="ARBA00022448"/>
    </source>
</evidence>
<sequence>MKKLLAILLSGFAFASVSAQAADELHLYNWNNYIAPETVQQFEAFCKCKVVQTYYGDNEEMLAKLAAGAKGYDIIVPTGNALDTLIKQQALKPLDKAQLPNLKNINPAYLNTDFDKGNKYSVPYAYTETLIGYNDQKLKELGITVDSWAAIFDPKILVKIKGKVTVLDSANELMAAALKYLGHSVNDTDEKHWQEAKDVILKAKPYWAAFNGTSYIKELTVGNIWLAQGYSNDIFQADADAQKAGRKFHIRHALPKEGAVLALDSMVIHKDAPRPDLAHKFINFMLDGKNSAQLSNLLGSGNPNADAAKYIKPEIANNPAIFPDKALFAKLEMLKDLNSKQRRAINRIWTEIRAR</sequence>
<evidence type="ECO:0000256" key="1">
    <source>
        <dbReference type="ARBA" id="ARBA00004418"/>
    </source>
</evidence>
<evidence type="ECO:0000313" key="7">
    <source>
        <dbReference type="EMBL" id="MFC5472850.1"/>
    </source>
</evidence>
<organism evidence="7 8">
    <name type="scientific">Paraherbaspirillum soli</name>
    <dbReference type="NCBI Taxonomy" id="631222"/>
    <lineage>
        <taxon>Bacteria</taxon>
        <taxon>Pseudomonadati</taxon>
        <taxon>Pseudomonadota</taxon>
        <taxon>Betaproteobacteria</taxon>
        <taxon>Burkholderiales</taxon>
        <taxon>Oxalobacteraceae</taxon>
        <taxon>Paraherbaspirillum</taxon>
    </lineage>
</organism>
<dbReference type="CDD" id="cd13590">
    <property type="entry name" value="PBP2_PotD_PotF_like"/>
    <property type="match status" value="1"/>
</dbReference>
<dbReference type="InterPro" id="IPR006059">
    <property type="entry name" value="SBP"/>
</dbReference>